<dbReference type="RefSeq" id="WP_210220145.1">
    <property type="nucleotide sequence ID" value="NZ_CP072793.1"/>
</dbReference>
<evidence type="ECO:0000256" key="1">
    <source>
        <dbReference type="SAM" id="MobiDB-lite"/>
    </source>
</evidence>
<keyword evidence="4" id="KW-1185">Reference proteome</keyword>
<dbReference type="Proteomes" id="UP000672009">
    <property type="component" value="Chromosome"/>
</dbReference>
<name>A0A975FBT1_9GAMM</name>
<sequence length="195" mass="21160">MDTKDNPVNHTKPTNRWQGWLDAALPLLWGAIAATAVVLVSQVFFKPATTPPVKLATADIAKIMQEFNERVLRDPNNPNAVNYALEESALAANQLDPLMKYLVTEVHPGYTLIQPQALAYHSDAIPDFTDELRVLLLKRTGKFNKLEDVPAPAMPTADQVTNQVPPTAPQAAPATPDAPLLPLNPVKDSDAGTDP</sequence>
<keyword evidence="2" id="KW-0812">Transmembrane</keyword>
<feature type="compositionally biased region" description="Low complexity" evidence="1">
    <location>
        <begin position="169"/>
        <end position="185"/>
    </location>
</feature>
<evidence type="ECO:0000256" key="2">
    <source>
        <dbReference type="SAM" id="Phobius"/>
    </source>
</evidence>
<evidence type="ECO:0000313" key="3">
    <source>
        <dbReference type="EMBL" id="QTR54669.1"/>
    </source>
</evidence>
<keyword evidence="2" id="KW-1133">Transmembrane helix</keyword>
<evidence type="ECO:0000313" key="4">
    <source>
        <dbReference type="Proteomes" id="UP000672009"/>
    </source>
</evidence>
<feature type="region of interest" description="Disordered" evidence="1">
    <location>
        <begin position="148"/>
        <end position="195"/>
    </location>
</feature>
<protein>
    <submittedName>
        <fullName evidence="3">Uncharacterized protein</fullName>
    </submittedName>
</protein>
<proteinExistence type="predicted"/>
<gene>
    <name evidence="3" type="ORF">J9260_06155</name>
</gene>
<dbReference type="EMBL" id="CP072793">
    <property type="protein sequence ID" value="QTR54669.1"/>
    <property type="molecule type" value="Genomic_DNA"/>
</dbReference>
<feature type="transmembrane region" description="Helical" evidence="2">
    <location>
        <begin position="23"/>
        <end position="45"/>
    </location>
</feature>
<reference evidence="3" key="1">
    <citation type="submission" date="2021-04" db="EMBL/GenBank/DDBJ databases">
        <title>Genomics, taxonomy and metabolism of representatives of sulfur bacteria of the genus Thiothrix: Thiothrix fructosivorans QT, Thiothrix unzii A1T and three new species, Thiothrix subterranea sp. nov., Thiothrix litoralis sp. nov. and 'Candidatus Thiothrix anitrata' sp. nov.</title>
        <authorList>
            <person name="Ravin N.V."/>
            <person name="Smolyakov D."/>
            <person name="Rudenko T.S."/>
            <person name="Mardanov A.V."/>
            <person name="Beletsky A.V."/>
            <person name="Markov N.D."/>
            <person name="Fomenkov A.I."/>
            <person name="Roberts R.J."/>
            <person name="Karnachuk O.V."/>
            <person name="Novikov A."/>
            <person name="Grabovich M.Y."/>
        </authorList>
    </citation>
    <scope>NUCLEOTIDE SEQUENCE</scope>
    <source>
        <strain evidence="3">A1</strain>
    </source>
</reference>
<accession>A0A975FBT1</accession>
<dbReference type="AlphaFoldDB" id="A0A975FBT1"/>
<keyword evidence="2" id="KW-0472">Membrane</keyword>
<organism evidence="3 4">
    <name type="scientific">Thiothrix unzii</name>
    <dbReference type="NCBI Taxonomy" id="111769"/>
    <lineage>
        <taxon>Bacteria</taxon>
        <taxon>Pseudomonadati</taxon>
        <taxon>Pseudomonadota</taxon>
        <taxon>Gammaproteobacteria</taxon>
        <taxon>Thiotrichales</taxon>
        <taxon>Thiotrichaceae</taxon>
        <taxon>Thiothrix</taxon>
    </lineage>
</organism>
<dbReference type="KEGG" id="tun:J9260_06155"/>